<name>A0ABM8AET5_9DEIO</name>
<dbReference type="PANTHER" id="PTHR34980:SF2">
    <property type="entry name" value="INNER MEMBRANE PROTEIN YHAH-RELATED"/>
    <property type="match status" value="1"/>
</dbReference>
<feature type="transmembrane region" description="Helical" evidence="2">
    <location>
        <begin position="25"/>
        <end position="47"/>
    </location>
</feature>
<keyword evidence="2" id="KW-0472">Membrane</keyword>
<dbReference type="Pfam" id="PF05656">
    <property type="entry name" value="DUF805"/>
    <property type="match status" value="1"/>
</dbReference>
<dbReference type="RefSeq" id="WP_264774881.1">
    <property type="nucleotide sequence ID" value="NZ_AP026560.1"/>
</dbReference>
<evidence type="ECO:0008006" key="5">
    <source>
        <dbReference type="Google" id="ProtNLM"/>
    </source>
</evidence>
<accession>A0ABM8AET5</accession>
<evidence type="ECO:0000256" key="1">
    <source>
        <dbReference type="SAM" id="MobiDB-lite"/>
    </source>
</evidence>
<organism evidence="3 4">
    <name type="scientific">Deinococcus aetherius</name>
    <dbReference type="NCBI Taxonomy" id="200252"/>
    <lineage>
        <taxon>Bacteria</taxon>
        <taxon>Thermotogati</taxon>
        <taxon>Deinococcota</taxon>
        <taxon>Deinococci</taxon>
        <taxon>Deinococcales</taxon>
        <taxon>Deinococcaceae</taxon>
        <taxon>Deinococcus</taxon>
    </lineage>
</organism>
<dbReference type="EMBL" id="AP026560">
    <property type="protein sequence ID" value="BDP42173.1"/>
    <property type="molecule type" value="Genomic_DNA"/>
</dbReference>
<sequence length="106" mass="11159">MVVLQLPYYTTGTAQMAAGESLSGLPLVSLILSAVYGLATFLPTLAVNIRRLHDTGRSGWWYLIAFVPLVGGIVLLIFAVMDSQPGTNKWGPNPKGVGSAAGNAAW</sequence>
<dbReference type="PANTHER" id="PTHR34980">
    <property type="entry name" value="INNER MEMBRANE PROTEIN-RELATED-RELATED"/>
    <property type="match status" value="1"/>
</dbReference>
<reference evidence="3" key="1">
    <citation type="submission" date="2022-07" db="EMBL/GenBank/DDBJ databases">
        <title>Complete Genome Sequence of the Radioresistant Bacterium Deinococcus aetherius ST0316, Isolated from the Air Dust collected in Lower Stratosphere above Japan.</title>
        <authorList>
            <person name="Satoh K."/>
            <person name="Hagiwara K."/>
            <person name="Katsumata K."/>
            <person name="Kubo A."/>
            <person name="Yokobori S."/>
            <person name="Yamagishi A."/>
            <person name="Oono Y."/>
            <person name="Narumi I."/>
        </authorList>
    </citation>
    <scope>NUCLEOTIDE SEQUENCE</scope>
    <source>
        <strain evidence="3">ST0316</strain>
    </source>
</reference>
<keyword evidence="2" id="KW-1133">Transmembrane helix</keyword>
<feature type="region of interest" description="Disordered" evidence="1">
    <location>
        <begin position="86"/>
        <end position="106"/>
    </location>
</feature>
<keyword evidence="2" id="KW-0812">Transmembrane</keyword>
<keyword evidence="4" id="KW-1185">Reference proteome</keyword>
<dbReference type="InterPro" id="IPR008523">
    <property type="entry name" value="DUF805"/>
</dbReference>
<protein>
    <recommendedName>
        <fullName evidence="5">DUF805 domain-containing protein</fullName>
    </recommendedName>
</protein>
<proteinExistence type="predicted"/>
<feature type="transmembrane region" description="Helical" evidence="2">
    <location>
        <begin position="59"/>
        <end position="81"/>
    </location>
</feature>
<dbReference type="Proteomes" id="UP001064971">
    <property type="component" value="Chromosome"/>
</dbReference>
<evidence type="ECO:0000313" key="3">
    <source>
        <dbReference type="EMBL" id="BDP42173.1"/>
    </source>
</evidence>
<gene>
    <name evidence="3" type="ORF">DAETH_21420</name>
</gene>
<evidence type="ECO:0000313" key="4">
    <source>
        <dbReference type="Proteomes" id="UP001064971"/>
    </source>
</evidence>
<evidence type="ECO:0000256" key="2">
    <source>
        <dbReference type="SAM" id="Phobius"/>
    </source>
</evidence>